<organism evidence="2">
    <name type="scientific">viral metagenome</name>
    <dbReference type="NCBI Taxonomy" id="1070528"/>
    <lineage>
        <taxon>unclassified sequences</taxon>
        <taxon>metagenomes</taxon>
        <taxon>organismal metagenomes</taxon>
    </lineage>
</organism>
<dbReference type="AlphaFoldDB" id="A0A6M3L9B7"/>
<dbReference type="EMBL" id="MT142863">
    <property type="protein sequence ID" value="QJA89698.1"/>
    <property type="molecule type" value="Genomic_DNA"/>
</dbReference>
<protein>
    <submittedName>
        <fullName evidence="2">Uncharacterized protein</fullName>
    </submittedName>
</protein>
<proteinExistence type="predicted"/>
<accession>A0A6M3L9B7</accession>
<reference evidence="2" key="1">
    <citation type="submission" date="2020-03" db="EMBL/GenBank/DDBJ databases">
        <title>The deep terrestrial virosphere.</title>
        <authorList>
            <person name="Holmfeldt K."/>
            <person name="Nilsson E."/>
            <person name="Simone D."/>
            <person name="Lopez-Fernandez M."/>
            <person name="Wu X."/>
            <person name="de Brujin I."/>
            <person name="Lundin D."/>
            <person name="Andersson A."/>
            <person name="Bertilsson S."/>
            <person name="Dopson M."/>
        </authorList>
    </citation>
    <scope>NUCLEOTIDE SEQUENCE</scope>
    <source>
        <strain evidence="1">MM415A01865</strain>
        <strain evidence="2">MM415B02515</strain>
    </source>
</reference>
<name>A0A6M3L9B7_9ZZZZ</name>
<sequence length="102" mass="10833">MPAPSSTPILIKISSSTTAYPGEKIKLFNQTRSGYINATLGKKSEVIINPIDEGKIDWVDGDVIVAEMHGRLQGYGTGTFSDDGFSITITTAADTNTPAVDL</sequence>
<evidence type="ECO:0000313" key="1">
    <source>
        <dbReference type="EMBL" id="QJA75146.1"/>
    </source>
</evidence>
<gene>
    <name evidence="1" type="ORF">MM415A01865_0006</name>
    <name evidence="2" type="ORF">MM415B02515_0002</name>
</gene>
<dbReference type="EMBL" id="MT142143">
    <property type="protein sequence ID" value="QJA75146.1"/>
    <property type="molecule type" value="Genomic_DNA"/>
</dbReference>
<evidence type="ECO:0000313" key="2">
    <source>
        <dbReference type="EMBL" id="QJA89698.1"/>
    </source>
</evidence>